<evidence type="ECO:0000256" key="1">
    <source>
        <dbReference type="ARBA" id="ARBA00022737"/>
    </source>
</evidence>
<dbReference type="InterPro" id="IPR017871">
    <property type="entry name" value="ABC_transporter-like_CS"/>
</dbReference>
<dbReference type="GO" id="GO:0016887">
    <property type="term" value="F:ATP hydrolysis activity"/>
    <property type="evidence" value="ECO:0007669"/>
    <property type="project" value="InterPro"/>
</dbReference>
<dbReference type="InterPro" id="IPR050611">
    <property type="entry name" value="ABCF"/>
</dbReference>
<evidence type="ECO:0000256" key="3">
    <source>
        <dbReference type="ARBA" id="ARBA00022840"/>
    </source>
</evidence>
<reference evidence="5 6" key="1">
    <citation type="submission" date="2017-07" db="EMBL/GenBank/DDBJ databases">
        <title>Amycolatopsis antarcticus sp. nov., isolated from the surface of an Antarcticus brown macroalga.</title>
        <authorList>
            <person name="Wang J."/>
            <person name="Leiva S."/>
            <person name="Huang J."/>
            <person name="Huang Y."/>
        </authorList>
    </citation>
    <scope>NUCLEOTIDE SEQUENCE [LARGE SCALE GENOMIC DNA]</scope>
    <source>
        <strain evidence="5 6">AU-G6</strain>
    </source>
</reference>
<dbReference type="OrthoDB" id="3169603at2"/>
<dbReference type="PROSITE" id="PS00211">
    <property type="entry name" value="ABC_TRANSPORTER_1"/>
    <property type="match status" value="2"/>
</dbReference>
<dbReference type="AlphaFoldDB" id="A0A263D3P1"/>
<keyword evidence="2" id="KW-0547">Nucleotide-binding</keyword>
<proteinExistence type="predicted"/>
<evidence type="ECO:0000256" key="2">
    <source>
        <dbReference type="ARBA" id="ARBA00022741"/>
    </source>
</evidence>
<feature type="domain" description="ABC transporter" evidence="4">
    <location>
        <begin position="7"/>
        <end position="261"/>
    </location>
</feature>
<dbReference type="SMART" id="SM00382">
    <property type="entry name" value="AAA"/>
    <property type="match status" value="2"/>
</dbReference>
<organism evidence="5 6">
    <name type="scientific">Amycolatopsis antarctica</name>
    <dbReference type="NCBI Taxonomy" id="1854586"/>
    <lineage>
        <taxon>Bacteria</taxon>
        <taxon>Bacillati</taxon>
        <taxon>Actinomycetota</taxon>
        <taxon>Actinomycetes</taxon>
        <taxon>Pseudonocardiales</taxon>
        <taxon>Pseudonocardiaceae</taxon>
        <taxon>Amycolatopsis</taxon>
    </lineage>
</organism>
<dbReference type="InterPro" id="IPR003593">
    <property type="entry name" value="AAA+_ATPase"/>
</dbReference>
<dbReference type="InterPro" id="IPR027417">
    <property type="entry name" value="P-loop_NTPase"/>
</dbReference>
<dbReference type="RefSeq" id="WP_094862839.1">
    <property type="nucleotide sequence ID" value="NZ_NKYE01000006.1"/>
</dbReference>
<dbReference type="FunFam" id="3.40.50.300:FF:000011">
    <property type="entry name" value="Putative ABC transporter ATP-binding component"/>
    <property type="match status" value="1"/>
</dbReference>
<name>A0A263D3P1_9PSEU</name>
<dbReference type="EMBL" id="NKYE01000006">
    <property type="protein sequence ID" value="OZM72981.1"/>
    <property type="molecule type" value="Genomic_DNA"/>
</dbReference>
<sequence length="539" mass="57664">MSSTLTLRADDLAFSYGDRVVFDGLDLVASAGRRLGLVGENGVGKTTLLRLLAGTETPVAGTVSGGGDIGLLSQELPFPSSARVGDVVEDALAESRAATTRLDRLAWRLAATPGDESLLADYGRALEWAQAHEVWDADRRAGLVRDGLGLAGIDPGRELGTLSGGQRSRLGLAALLVRQPQTLLLDEPTNHLDDAAMEFLEQHLAALPGIVVLSSHDRVFLDAVCTDIVDLDPALGGPVRYGGGYTDYLGHKRAERARWEQRHGAEQEELDRLRESVAVTSRDINHNRGPRDNAKMAYDFKAGRVQRQISRRVRNARLRLAELERDQVRKPRPPLRFAAALTGDTGSADPAIAVRDLDVPGRVHIGRLEIAAGARLLLTGGNGAGKSSLLLALAGRLPGTGHTVHIGPDVRVGMLEQDVAFADPALTPHAVYAAAAGEDAPGLSALGLLPRRDLGRPVGALSVGQRRRLALATLLANPPQVLLLDEPTNHISLTLAEELTQALDRAPGAVVIATHDRWLRRRWTGEHLRLHEGSPVTAP</sequence>
<dbReference type="GO" id="GO:0005524">
    <property type="term" value="F:ATP binding"/>
    <property type="evidence" value="ECO:0007669"/>
    <property type="project" value="UniProtKB-KW"/>
</dbReference>
<dbReference type="PANTHER" id="PTHR19211:SF14">
    <property type="entry name" value="ATP-BINDING CASSETTE SUB-FAMILY F MEMBER 1"/>
    <property type="match status" value="1"/>
</dbReference>
<feature type="domain" description="ABC transporter" evidence="4">
    <location>
        <begin position="335"/>
        <end position="538"/>
    </location>
</feature>
<dbReference type="InParanoid" id="A0A263D3P1"/>
<gene>
    <name evidence="5" type="ORF">CFN78_12105</name>
</gene>
<dbReference type="InterPro" id="IPR003439">
    <property type="entry name" value="ABC_transporter-like_ATP-bd"/>
</dbReference>
<protein>
    <submittedName>
        <fullName evidence="5">Antibiotic ABC transporter ATP-binding protein</fullName>
    </submittedName>
</protein>
<evidence type="ECO:0000313" key="5">
    <source>
        <dbReference type="EMBL" id="OZM72981.1"/>
    </source>
</evidence>
<evidence type="ECO:0000259" key="4">
    <source>
        <dbReference type="PROSITE" id="PS50893"/>
    </source>
</evidence>
<accession>A0A263D3P1</accession>
<dbReference type="Pfam" id="PF00005">
    <property type="entry name" value="ABC_tran"/>
    <property type="match status" value="2"/>
</dbReference>
<keyword evidence="3 5" id="KW-0067">ATP-binding</keyword>
<evidence type="ECO:0000313" key="6">
    <source>
        <dbReference type="Proteomes" id="UP000242444"/>
    </source>
</evidence>
<dbReference type="Proteomes" id="UP000242444">
    <property type="component" value="Unassembled WGS sequence"/>
</dbReference>
<keyword evidence="1" id="KW-0677">Repeat</keyword>
<comment type="caution">
    <text evidence="5">The sequence shown here is derived from an EMBL/GenBank/DDBJ whole genome shotgun (WGS) entry which is preliminary data.</text>
</comment>
<dbReference type="CDD" id="cd03221">
    <property type="entry name" value="ABCF_EF-3"/>
    <property type="match status" value="1"/>
</dbReference>
<dbReference type="SUPFAM" id="SSF52540">
    <property type="entry name" value="P-loop containing nucleoside triphosphate hydrolases"/>
    <property type="match status" value="2"/>
</dbReference>
<keyword evidence="6" id="KW-1185">Reference proteome</keyword>
<dbReference type="PROSITE" id="PS50893">
    <property type="entry name" value="ABC_TRANSPORTER_2"/>
    <property type="match status" value="2"/>
</dbReference>
<dbReference type="Gene3D" id="3.40.50.300">
    <property type="entry name" value="P-loop containing nucleotide triphosphate hydrolases"/>
    <property type="match status" value="2"/>
</dbReference>
<dbReference type="PANTHER" id="PTHR19211">
    <property type="entry name" value="ATP-BINDING TRANSPORT PROTEIN-RELATED"/>
    <property type="match status" value="1"/>
</dbReference>